<accession>A0A382F2X2</accession>
<keyword evidence="3" id="KW-0949">S-adenosyl-L-methionine</keyword>
<keyword evidence="2" id="KW-0808">Transferase</keyword>
<name>A0A382F2X2_9ZZZZ</name>
<dbReference type="InterPro" id="IPR002935">
    <property type="entry name" value="SAM_O-MeTrfase"/>
</dbReference>
<gene>
    <name evidence="4" type="ORF">METZ01_LOCUS209899</name>
</gene>
<evidence type="ECO:0008006" key="5">
    <source>
        <dbReference type="Google" id="ProtNLM"/>
    </source>
</evidence>
<dbReference type="GO" id="GO:0008171">
    <property type="term" value="F:O-methyltransferase activity"/>
    <property type="evidence" value="ECO:0007669"/>
    <property type="project" value="InterPro"/>
</dbReference>
<sequence length="213" mass="23057">IPDELYNYILANSLRDRPELKALRDETALMPMAGMQISPDQGQFMALLVKAMGARKVIEVGTFTGYSALVVAGALPADGKLVACDVSEEYTSVGHPHWNKAGLALKIDLRLGPAVETLDVMIAAGESGQYDMAFIDADKENYGLYYESCLALLRPGGLILVDNVLWGGRVADPAEQDESTQAIRALTKKMHADERIDFSMLPVGDGLSLAVKR</sequence>
<evidence type="ECO:0000256" key="2">
    <source>
        <dbReference type="ARBA" id="ARBA00022679"/>
    </source>
</evidence>
<organism evidence="4">
    <name type="scientific">marine metagenome</name>
    <dbReference type="NCBI Taxonomy" id="408172"/>
    <lineage>
        <taxon>unclassified sequences</taxon>
        <taxon>metagenomes</taxon>
        <taxon>ecological metagenomes</taxon>
    </lineage>
</organism>
<evidence type="ECO:0000256" key="3">
    <source>
        <dbReference type="ARBA" id="ARBA00022691"/>
    </source>
</evidence>
<dbReference type="PANTHER" id="PTHR10509:SF14">
    <property type="entry name" value="CAFFEOYL-COA O-METHYLTRANSFERASE 3-RELATED"/>
    <property type="match status" value="1"/>
</dbReference>
<dbReference type="PROSITE" id="PS51682">
    <property type="entry name" value="SAM_OMT_I"/>
    <property type="match status" value="1"/>
</dbReference>
<dbReference type="InterPro" id="IPR029063">
    <property type="entry name" value="SAM-dependent_MTases_sf"/>
</dbReference>
<keyword evidence="1" id="KW-0489">Methyltransferase</keyword>
<dbReference type="CDD" id="cd02440">
    <property type="entry name" value="AdoMet_MTases"/>
    <property type="match status" value="1"/>
</dbReference>
<reference evidence="4" key="1">
    <citation type="submission" date="2018-05" db="EMBL/GenBank/DDBJ databases">
        <authorList>
            <person name="Lanie J.A."/>
            <person name="Ng W.-L."/>
            <person name="Kazmierczak K.M."/>
            <person name="Andrzejewski T.M."/>
            <person name="Davidsen T.M."/>
            <person name="Wayne K.J."/>
            <person name="Tettelin H."/>
            <person name="Glass J.I."/>
            <person name="Rusch D."/>
            <person name="Podicherti R."/>
            <person name="Tsui H.-C.T."/>
            <person name="Winkler M.E."/>
        </authorList>
    </citation>
    <scope>NUCLEOTIDE SEQUENCE</scope>
</reference>
<feature type="non-terminal residue" evidence="4">
    <location>
        <position position="1"/>
    </location>
</feature>
<dbReference type="Pfam" id="PF01596">
    <property type="entry name" value="Methyltransf_3"/>
    <property type="match status" value="1"/>
</dbReference>
<dbReference type="GO" id="GO:0032259">
    <property type="term" value="P:methylation"/>
    <property type="evidence" value="ECO:0007669"/>
    <property type="project" value="UniProtKB-KW"/>
</dbReference>
<dbReference type="Gene3D" id="3.40.50.150">
    <property type="entry name" value="Vaccinia Virus protein VP39"/>
    <property type="match status" value="1"/>
</dbReference>
<dbReference type="AlphaFoldDB" id="A0A382F2X2"/>
<proteinExistence type="predicted"/>
<dbReference type="InterPro" id="IPR050362">
    <property type="entry name" value="Cation-dep_OMT"/>
</dbReference>
<evidence type="ECO:0000256" key="1">
    <source>
        <dbReference type="ARBA" id="ARBA00022603"/>
    </source>
</evidence>
<dbReference type="EMBL" id="UINC01047592">
    <property type="protein sequence ID" value="SVB57045.1"/>
    <property type="molecule type" value="Genomic_DNA"/>
</dbReference>
<dbReference type="PANTHER" id="PTHR10509">
    <property type="entry name" value="O-METHYLTRANSFERASE-RELATED"/>
    <property type="match status" value="1"/>
</dbReference>
<dbReference type="SUPFAM" id="SSF53335">
    <property type="entry name" value="S-adenosyl-L-methionine-dependent methyltransferases"/>
    <property type="match status" value="1"/>
</dbReference>
<evidence type="ECO:0000313" key="4">
    <source>
        <dbReference type="EMBL" id="SVB57045.1"/>
    </source>
</evidence>
<protein>
    <recommendedName>
        <fullName evidence="5">O-methyltransferase domain-containing protein</fullName>
    </recommendedName>
</protein>
<dbReference type="GO" id="GO:0008757">
    <property type="term" value="F:S-adenosylmethionine-dependent methyltransferase activity"/>
    <property type="evidence" value="ECO:0007669"/>
    <property type="project" value="TreeGrafter"/>
</dbReference>